<evidence type="ECO:0000256" key="2">
    <source>
        <dbReference type="ARBA" id="ARBA00004245"/>
    </source>
</evidence>
<dbReference type="Pfam" id="PF14886">
    <property type="entry name" value="FAM183"/>
    <property type="match status" value="1"/>
</dbReference>
<organism evidence="7 8">
    <name type="scientific">Neogobius melanostomus</name>
    <name type="common">round goby</name>
    <dbReference type="NCBI Taxonomy" id="47308"/>
    <lineage>
        <taxon>Eukaryota</taxon>
        <taxon>Metazoa</taxon>
        <taxon>Chordata</taxon>
        <taxon>Craniata</taxon>
        <taxon>Vertebrata</taxon>
        <taxon>Euteleostomi</taxon>
        <taxon>Actinopterygii</taxon>
        <taxon>Neopterygii</taxon>
        <taxon>Teleostei</taxon>
        <taxon>Neoteleostei</taxon>
        <taxon>Acanthomorphata</taxon>
        <taxon>Gobiaria</taxon>
        <taxon>Gobiiformes</taxon>
        <taxon>Gobioidei</taxon>
        <taxon>Gobiidae</taxon>
        <taxon>Benthophilinae</taxon>
        <taxon>Neogobiini</taxon>
        <taxon>Neogobius</taxon>
    </lineage>
</organism>
<evidence type="ECO:0000256" key="6">
    <source>
        <dbReference type="ARBA" id="ARBA00034777"/>
    </source>
</evidence>
<reference evidence="7" key="1">
    <citation type="submission" date="2025-08" db="UniProtKB">
        <authorList>
            <consortium name="Ensembl"/>
        </authorList>
    </citation>
    <scope>IDENTIFICATION</scope>
</reference>
<evidence type="ECO:0000256" key="3">
    <source>
        <dbReference type="ARBA" id="ARBA00022490"/>
    </source>
</evidence>
<proteinExistence type="inferred from homology"/>
<evidence type="ECO:0000313" key="8">
    <source>
        <dbReference type="Proteomes" id="UP000694523"/>
    </source>
</evidence>
<keyword evidence="8" id="KW-1185">Reference proteome</keyword>
<dbReference type="InterPro" id="IPR029214">
    <property type="entry name" value="CFAP144"/>
</dbReference>
<reference evidence="7" key="2">
    <citation type="submission" date="2025-09" db="UniProtKB">
        <authorList>
            <consortium name="Ensembl"/>
        </authorList>
    </citation>
    <scope>IDENTIFICATION</scope>
</reference>
<dbReference type="Proteomes" id="UP000694523">
    <property type="component" value="Unplaced"/>
</dbReference>
<dbReference type="GO" id="GO:0097546">
    <property type="term" value="C:ciliary base"/>
    <property type="evidence" value="ECO:0007669"/>
    <property type="project" value="TreeGrafter"/>
</dbReference>
<dbReference type="PANTHER" id="PTHR33865">
    <property type="entry name" value="PROTEIN FAM183B"/>
    <property type="match status" value="1"/>
</dbReference>
<comment type="subcellular location">
    <subcellularLocation>
        <location evidence="1">Cell projection</location>
        <location evidence="1">Cilium</location>
    </subcellularLocation>
    <subcellularLocation>
        <location evidence="2">Cytoplasm</location>
        <location evidence="2">Cytoskeleton</location>
    </subcellularLocation>
</comment>
<evidence type="ECO:0000256" key="5">
    <source>
        <dbReference type="ARBA" id="ARBA00023273"/>
    </source>
</evidence>
<evidence type="ECO:0000256" key="4">
    <source>
        <dbReference type="ARBA" id="ARBA00023212"/>
    </source>
</evidence>
<protein>
    <submittedName>
        <fullName evidence="7">Family with sequence similarity 183 member A</fullName>
    </submittedName>
</protein>
<keyword evidence="4" id="KW-0206">Cytoskeleton</keyword>
<keyword evidence="5" id="KW-0966">Cell projection</keyword>
<comment type="similarity">
    <text evidence="6">Belongs to the CFAP144 family.</text>
</comment>
<dbReference type="AlphaFoldDB" id="A0A8C6T6B3"/>
<dbReference type="Ensembl" id="ENSNMLT00000019154.1">
    <property type="protein sequence ID" value="ENSNMLP00000017031.1"/>
    <property type="gene ID" value="ENSNMLG00000011252.1"/>
</dbReference>
<accession>A0A8C6T6B3</accession>
<name>A0A8C6T6B3_9GOBI</name>
<dbReference type="PANTHER" id="PTHR33865:SF3">
    <property type="entry name" value="PROTEIN FAM183B"/>
    <property type="match status" value="1"/>
</dbReference>
<dbReference type="GO" id="GO:0005856">
    <property type="term" value="C:cytoskeleton"/>
    <property type="evidence" value="ECO:0007669"/>
    <property type="project" value="UniProtKB-SubCell"/>
</dbReference>
<keyword evidence="3" id="KW-0963">Cytoplasm</keyword>
<sequence>MEKPGKESKDSVKQSAIHIETIKKERRQQKLFTEFSLNPLMKLHVLPDKPMSRKPPEVVTEDANFIQAFHRAQEEPTKKYSMPQTESQEIGWISTPLAVVDRSDPRFNFSRKSTDVTIHKELALRKGAQ</sequence>
<evidence type="ECO:0000256" key="1">
    <source>
        <dbReference type="ARBA" id="ARBA00004138"/>
    </source>
</evidence>
<evidence type="ECO:0000313" key="7">
    <source>
        <dbReference type="Ensembl" id="ENSNMLP00000017031.1"/>
    </source>
</evidence>